<proteinExistence type="predicted"/>
<evidence type="ECO:0000313" key="2">
    <source>
        <dbReference type="Proteomes" id="UP000663090"/>
    </source>
</evidence>
<dbReference type="EMBL" id="CP071091">
    <property type="protein sequence ID" value="QSQ16620.1"/>
    <property type="molecule type" value="Genomic_DNA"/>
</dbReference>
<organism evidence="1 2">
    <name type="scientific">Myxococcus landrumensis</name>
    <dbReference type="NCBI Taxonomy" id="2813577"/>
    <lineage>
        <taxon>Bacteria</taxon>
        <taxon>Pseudomonadati</taxon>
        <taxon>Myxococcota</taxon>
        <taxon>Myxococcia</taxon>
        <taxon>Myxococcales</taxon>
        <taxon>Cystobacterineae</taxon>
        <taxon>Myxococcaceae</taxon>
        <taxon>Myxococcus</taxon>
    </lineage>
</organism>
<gene>
    <name evidence="1" type="ORF">JY572_11480</name>
</gene>
<accession>A0ABX7NCV4</accession>
<reference evidence="1 2" key="1">
    <citation type="submission" date="2021-02" db="EMBL/GenBank/DDBJ databases">
        <title>De Novo genome assembly of isolated myxobacteria.</title>
        <authorList>
            <person name="Stevens D.C."/>
        </authorList>
    </citation>
    <scope>NUCLEOTIDE SEQUENCE [LARGE SCALE GENOMIC DNA]</scope>
    <source>
        <strain evidence="1 2">SCHIC003</strain>
    </source>
</reference>
<protein>
    <recommendedName>
        <fullName evidence="3">DksA C4-type domain-containing protein</fullName>
    </recommendedName>
</protein>
<evidence type="ECO:0000313" key="1">
    <source>
        <dbReference type="EMBL" id="QSQ16620.1"/>
    </source>
</evidence>
<dbReference type="RefSeq" id="WP_206718268.1">
    <property type="nucleotide sequence ID" value="NZ_CP071091.1"/>
</dbReference>
<name>A0ABX7NCV4_9BACT</name>
<keyword evidence="2" id="KW-1185">Reference proteome</keyword>
<evidence type="ECO:0008006" key="3">
    <source>
        <dbReference type="Google" id="ProtNLM"/>
    </source>
</evidence>
<dbReference type="Proteomes" id="UP000663090">
    <property type="component" value="Chromosome"/>
</dbReference>
<sequence length="200" mass="21887">MAFRFFAVPSHRLVDYPQSLPVDERLEPDLPPVPEAVERALTGTEFRDMRARDRLRALLHGDRTPTLGAPEAGFGPSAVFAQPPQDLPALLRLADELDGLARREAGERALVWKCGDCGARYAVPVALVRQVSIRCERCGTPVELNATRSLGEEALIDPFQGAVNHSRRELAAFFREAMARGWPVLVSEDPRAPATPGPSA</sequence>